<feature type="compositionally biased region" description="Low complexity" evidence="1">
    <location>
        <begin position="270"/>
        <end position="283"/>
    </location>
</feature>
<evidence type="ECO:0000313" key="3">
    <source>
        <dbReference type="EMBL" id="CAL4776713.1"/>
    </source>
</evidence>
<comment type="caution">
    <text evidence="2">The sequence shown here is derived from an EMBL/GenBank/DDBJ whole genome shotgun (WGS) entry which is preliminary data.</text>
</comment>
<evidence type="ECO:0000256" key="1">
    <source>
        <dbReference type="SAM" id="MobiDB-lite"/>
    </source>
</evidence>
<dbReference type="Pfam" id="PF13148">
    <property type="entry name" value="DUF3987"/>
    <property type="match status" value="1"/>
</dbReference>
<feature type="compositionally biased region" description="Low complexity" evidence="1">
    <location>
        <begin position="244"/>
        <end position="255"/>
    </location>
</feature>
<accession>A0A9P1CDF8</accession>
<feature type="region of interest" description="Disordered" evidence="1">
    <location>
        <begin position="127"/>
        <end position="287"/>
    </location>
</feature>
<feature type="non-terminal residue" evidence="2">
    <location>
        <position position="1"/>
    </location>
</feature>
<evidence type="ECO:0000313" key="4">
    <source>
        <dbReference type="Proteomes" id="UP001152797"/>
    </source>
</evidence>
<feature type="region of interest" description="Disordered" evidence="1">
    <location>
        <begin position="1758"/>
        <end position="1779"/>
    </location>
</feature>
<evidence type="ECO:0000313" key="2">
    <source>
        <dbReference type="EMBL" id="CAI3989401.1"/>
    </source>
</evidence>
<feature type="compositionally biased region" description="Basic and acidic residues" evidence="1">
    <location>
        <begin position="1763"/>
        <end position="1776"/>
    </location>
</feature>
<name>A0A9P1CDF8_9DINO</name>
<keyword evidence="4" id="KW-1185">Reference proteome</keyword>
<proteinExistence type="predicted"/>
<dbReference type="EMBL" id="CAMXCT010001366">
    <property type="protein sequence ID" value="CAI3989401.1"/>
    <property type="molecule type" value="Genomic_DNA"/>
</dbReference>
<dbReference type="Proteomes" id="UP001152797">
    <property type="component" value="Unassembled WGS sequence"/>
</dbReference>
<protein>
    <submittedName>
        <fullName evidence="2">Uncharacterized protein</fullName>
    </submittedName>
</protein>
<reference evidence="3 4" key="2">
    <citation type="submission" date="2024-05" db="EMBL/GenBank/DDBJ databases">
        <authorList>
            <person name="Chen Y."/>
            <person name="Shah S."/>
            <person name="Dougan E. K."/>
            <person name="Thang M."/>
            <person name="Chan C."/>
        </authorList>
    </citation>
    <scope>NUCLEOTIDE SEQUENCE [LARGE SCALE GENOMIC DNA]</scope>
</reference>
<feature type="non-terminal residue" evidence="2">
    <location>
        <position position="1871"/>
    </location>
</feature>
<sequence>ILRVTLVLQKVSFDLWIRATTKRTIPKCLIVAKKANGIRRMSPPLSPVHVADASDDLPDEAVESPMVSDHGNDDFPDEGVESEMACPVRILTFYWVVARPKNPTGRCLVRAFLQPCALVQMGTTGSASHVASQPRRAIGAPPQVASQPRRPIGAPPEAPTALDSERTSDIQSPPSRDAPLVPHQRRQLRWTVSEPATSSRLPAETPHWCSTRGGTCAGQRVNQRHPGGSAGGSTSLKGRPLWCDASDSSSDASTSPLARGDAAPPLPSCPNSSLTVPSTLTSTNDDDVAPVPISLATAIRNGTAESDASDLETFAVPEGCRAAVKEWTANFLAFLSSQSRAASFFKALQSILSIEPSVFANTCAQLATSLPSWNAFFCDSASRFADPVFVPALSETAAPEHLQLLLFGLVPLHLPATENIFYCFKSTRLECLHFLKTLQATVRMPPCRCLQRVGEHLCGCGLSQLCLVLSPAYVVDLIIIDSYSCLFHVSSFHSFRPLSWQAAIQKLRSPNCFLFVFVHSTGHFVQAMLHVPSSSSCPEIWLGQPQPTAREACVARVPLNVADPPLTARLSRHAMQRFATCAASSEPAAGASSSAPRGSADTPVGRSLRDECSSLLHCSPEVFDRTFQRIYQRSPERAQVVARYLLADLVRFPVDLIEAELPEFFSHDFFACTESRMSICLCLDSGANKSGIMTALCDIVSGFEKNLLDDALQKARNEHAEEGDDEDLGFDAHGDGSKKRKTSVAQALARIRQNKPALFSDEGSLPAIGLQMSQNGHRAIGMYDEGRFLLRALSNGEGSGFNASTMSKLFNGSVWKRTVVKDHNRFSMHHTCLCLCMTFHIEEWHEFLSKDGALGMQSRFLTFHSSPRLDKANAVLDADVYRGDDADAPLHNASLLGRFVDVLVYTDRAHASEKDYIPYYFAADALQYFSTHFDQQVLEQELSYLQDPKKFSHARKLKSLPWRLAILLHSWRHACFQMGNENAMWSRRLSQSVVKVSKTIFDYLSLQSQFLSPASDLLQLLDQNSLRQQASQKYPSLVSLLEGKSFPTASIPDPLSHCSTNFPQWWDALAASDRLYCVVGAQWLLTSTSTPTITGGSTSSRLDRLLFPASADLLPVFVVANYLADTECRGLVAHAMLRETYPGMQLDSADCDFILQKLENHAPHLLGTTLHIPEYVPFHCVRPPVSACVACSRVLAPLREKVVPCIATLERQNFVKVCTYICPQCHRKYCGPWIEATSASGRESRYLSTASPTTFHTSSNILFAASFLDTVTNLLVNCGGSFRGIANSIQFASKTRHFETLLRDTWLQYSLTRFLGDESLSIDWALSNNRMEPLCRLLEPRITNLFQTRWLHMHECSACSTGVLVVDGNAKVRTKLCANTDDGIWNCNLLKAHCLTGCQNPPMPGKKYCCVHLRDSDPVLGSDTLMLRVLSFLHPAAPQLTIQAQCVLPCLPVCRRLCKALRFALVHAHGSYPVDLLKVIKVSRSRKYFFQTAAGDSFSLLSSHVPLRFQQQFGASFFDPESRECQVKPRTGQQITFTDKEQGKSCRAQWDRMTKARRVARGKELKKLSKKERLQFLHEHLPLVWYDCACTLKKFITAKKRRNRNKITRTLSKLRLAIDKFHFRKGRSGCRPNGTSPLPSVWPQTHAQFRRFNDSAAEQSFAFLKRIAVAARRMTPVRGLLFVLLLQHARNLFLETAAIQKQHRKNHQRAAFLQKRSFEESSETRFLRTRHDCNMTQHDGTKTTSAATVEDDVLPCCQGGGSDMRRSSPRTDKKSGLDLQPRQFMAIQFATAGNYSLGAKLARQNMPRSVHFAMGQKWHGHSWPPRFHGSAVEPCGHGSAPRFHGSAVEPWSPAVAAQLTAEPWNRGTVEP</sequence>
<dbReference type="EMBL" id="CAMXCT030001366">
    <property type="protein sequence ID" value="CAL4776713.1"/>
    <property type="molecule type" value="Genomic_DNA"/>
</dbReference>
<reference evidence="2" key="1">
    <citation type="submission" date="2022-10" db="EMBL/GenBank/DDBJ databases">
        <authorList>
            <person name="Chen Y."/>
            <person name="Dougan E. K."/>
            <person name="Chan C."/>
            <person name="Rhodes N."/>
            <person name="Thang M."/>
        </authorList>
    </citation>
    <scope>NUCLEOTIDE SEQUENCE</scope>
</reference>
<gene>
    <name evidence="2" type="ORF">C1SCF055_LOCUS16479</name>
</gene>
<dbReference type="InterPro" id="IPR025048">
    <property type="entry name" value="DUF3987"/>
</dbReference>
<organism evidence="2">
    <name type="scientific">Cladocopium goreaui</name>
    <dbReference type="NCBI Taxonomy" id="2562237"/>
    <lineage>
        <taxon>Eukaryota</taxon>
        <taxon>Sar</taxon>
        <taxon>Alveolata</taxon>
        <taxon>Dinophyceae</taxon>
        <taxon>Suessiales</taxon>
        <taxon>Symbiodiniaceae</taxon>
        <taxon>Cladocopium</taxon>
    </lineage>
</organism>
<dbReference type="EMBL" id="CAMXCT020001366">
    <property type="protein sequence ID" value="CAL1142776.1"/>
    <property type="molecule type" value="Genomic_DNA"/>
</dbReference>
<feature type="region of interest" description="Disordered" evidence="1">
    <location>
        <begin position="718"/>
        <end position="738"/>
    </location>
</feature>